<dbReference type="Gene3D" id="3.30.710.10">
    <property type="entry name" value="Potassium Channel Kv1.1, Chain A"/>
    <property type="match status" value="2"/>
</dbReference>
<feature type="domain" description="BTB" evidence="1">
    <location>
        <begin position="151"/>
        <end position="218"/>
    </location>
</feature>
<sequence length="413" mass="47020">MSTTKPTITFKDSTTLTLTKADLTGKKVGDRILTPKRNVPYSDGLQWWIRWYPAGKTKDAKDYVSVVMWVNKSVKTNLTVAVDGSSINETTKCSFQGPSKSYGWPKYASHEQLHPLFRDGKLTITCNVEFDIVPPIFSIPRNFQMFESVPMDVDFVIGSERVPAHKSFLALISPVLQAMFKHNSAELKSGEIKITEFDFETVKTAIDICYGREFETLSVETIVGILRFCDKYFITPVVKELERQPLLHPSVDNFFTVINYAYDCNKDALMAECYNFFKINQNEIKAKEKFAELPLTLVITVLKSAFDLKTDYDVLCHAHNNGIDFVVSHLEESLIKPINLDNFCAVVTYAWNCSRKDLQHMCAKFLNEHRDEVMDLEVIHNLPSDVFASVLKASYALKRRQEIVKLASASFVI</sequence>
<dbReference type="SUPFAM" id="SSF54695">
    <property type="entry name" value="POZ domain"/>
    <property type="match status" value="1"/>
</dbReference>
<dbReference type="Proteomes" id="UP000492821">
    <property type="component" value="Unassembled WGS sequence"/>
</dbReference>
<dbReference type="InterPro" id="IPR000210">
    <property type="entry name" value="BTB/POZ_dom"/>
</dbReference>
<evidence type="ECO:0000259" key="2">
    <source>
        <dbReference type="PROSITE" id="PS50144"/>
    </source>
</evidence>
<organism evidence="3 4">
    <name type="scientific">Panagrellus redivivus</name>
    <name type="common">Microworm</name>
    <dbReference type="NCBI Taxonomy" id="6233"/>
    <lineage>
        <taxon>Eukaryota</taxon>
        <taxon>Metazoa</taxon>
        <taxon>Ecdysozoa</taxon>
        <taxon>Nematoda</taxon>
        <taxon>Chromadorea</taxon>
        <taxon>Rhabditida</taxon>
        <taxon>Tylenchina</taxon>
        <taxon>Panagrolaimomorpha</taxon>
        <taxon>Panagrolaimoidea</taxon>
        <taxon>Panagrolaimidae</taxon>
        <taxon>Panagrellus</taxon>
    </lineage>
</organism>
<dbReference type="WBParaSite" id="Pan_g13143.t1">
    <property type="protein sequence ID" value="Pan_g13143.t1"/>
    <property type="gene ID" value="Pan_g13143"/>
</dbReference>
<evidence type="ECO:0000313" key="3">
    <source>
        <dbReference type="Proteomes" id="UP000492821"/>
    </source>
</evidence>
<dbReference type="Gene3D" id="2.60.210.10">
    <property type="entry name" value="Apoptosis, Tumor Necrosis Factor Receptor Associated Protein 2, Chain A"/>
    <property type="match status" value="1"/>
</dbReference>
<dbReference type="PANTHER" id="PTHR24410:SF23">
    <property type="entry name" value="BTB DOMAIN-CONTAINING PROTEIN-RELATED"/>
    <property type="match status" value="1"/>
</dbReference>
<keyword evidence="3" id="KW-1185">Reference proteome</keyword>
<protein>
    <submittedName>
        <fullName evidence="4">BTB domain-containing protein</fullName>
    </submittedName>
</protein>
<accession>A0A7E4UVX1</accession>
<reference evidence="3" key="1">
    <citation type="journal article" date="2013" name="Genetics">
        <title>The draft genome and transcriptome of Panagrellus redivivus are shaped by the harsh demands of a free-living lifestyle.</title>
        <authorList>
            <person name="Srinivasan J."/>
            <person name="Dillman A.R."/>
            <person name="Macchietto M.G."/>
            <person name="Heikkinen L."/>
            <person name="Lakso M."/>
            <person name="Fracchia K.M."/>
            <person name="Antoshechkin I."/>
            <person name="Mortazavi A."/>
            <person name="Wong G."/>
            <person name="Sternberg P.W."/>
        </authorList>
    </citation>
    <scope>NUCLEOTIDE SEQUENCE [LARGE SCALE GENOMIC DNA]</scope>
    <source>
        <strain evidence="3">MT8872</strain>
    </source>
</reference>
<dbReference type="SUPFAM" id="SSF49599">
    <property type="entry name" value="TRAF domain-like"/>
    <property type="match status" value="1"/>
</dbReference>
<dbReference type="CDD" id="cd00121">
    <property type="entry name" value="MATH"/>
    <property type="match status" value="1"/>
</dbReference>
<dbReference type="InterPro" id="IPR002083">
    <property type="entry name" value="MATH/TRAF_dom"/>
</dbReference>
<dbReference type="SMART" id="SM00225">
    <property type="entry name" value="BTB"/>
    <property type="match status" value="1"/>
</dbReference>
<proteinExistence type="predicted"/>
<dbReference type="PROSITE" id="PS50097">
    <property type="entry name" value="BTB"/>
    <property type="match status" value="1"/>
</dbReference>
<feature type="domain" description="MATH" evidence="2">
    <location>
        <begin position="13"/>
        <end position="128"/>
    </location>
</feature>
<dbReference type="InterPro" id="IPR011333">
    <property type="entry name" value="SKP1/BTB/POZ_sf"/>
</dbReference>
<dbReference type="PROSITE" id="PS50144">
    <property type="entry name" value="MATH"/>
    <property type="match status" value="1"/>
</dbReference>
<evidence type="ECO:0000259" key="1">
    <source>
        <dbReference type="PROSITE" id="PS50097"/>
    </source>
</evidence>
<dbReference type="InterPro" id="IPR008974">
    <property type="entry name" value="TRAF-like"/>
</dbReference>
<dbReference type="AlphaFoldDB" id="A0A7E4UVX1"/>
<dbReference type="CDD" id="cd18186">
    <property type="entry name" value="BTB_POZ_ZBTB_KLHL-like"/>
    <property type="match status" value="1"/>
</dbReference>
<evidence type="ECO:0000313" key="4">
    <source>
        <dbReference type="WBParaSite" id="Pan_g13143.t1"/>
    </source>
</evidence>
<name>A0A7E4UVX1_PANRE</name>
<dbReference type="CDD" id="cd14733">
    <property type="entry name" value="BACK"/>
    <property type="match status" value="2"/>
</dbReference>
<dbReference type="PANTHER" id="PTHR24410">
    <property type="entry name" value="HL07962P-RELATED"/>
    <property type="match status" value="1"/>
</dbReference>
<dbReference type="InterPro" id="IPR051481">
    <property type="entry name" value="BTB-POZ/Galectin-3-binding"/>
</dbReference>
<reference evidence="4" key="2">
    <citation type="submission" date="2020-10" db="UniProtKB">
        <authorList>
            <consortium name="WormBaseParasite"/>
        </authorList>
    </citation>
    <scope>IDENTIFICATION</scope>
</reference>
<dbReference type="Pfam" id="PF00651">
    <property type="entry name" value="BTB"/>
    <property type="match status" value="1"/>
</dbReference>